<dbReference type="EMBL" id="MU006059">
    <property type="protein sequence ID" value="KAF2857207.1"/>
    <property type="molecule type" value="Genomic_DNA"/>
</dbReference>
<feature type="compositionally biased region" description="Basic and acidic residues" evidence="1">
    <location>
        <begin position="116"/>
        <end position="126"/>
    </location>
</feature>
<evidence type="ECO:0000313" key="3">
    <source>
        <dbReference type="Proteomes" id="UP000799421"/>
    </source>
</evidence>
<reference evidence="2" key="1">
    <citation type="journal article" date="2020" name="Stud. Mycol.">
        <title>101 Dothideomycetes genomes: a test case for predicting lifestyles and emergence of pathogens.</title>
        <authorList>
            <person name="Haridas S."/>
            <person name="Albert R."/>
            <person name="Binder M."/>
            <person name="Bloem J."/>
            <person name="Labutti K."/>
            <person name="Salamov A."/>
            <person name="Andreopoulos B."/>
            <person name="Baker S."/>
            <person name="Barry K."/>
            <person name="Bills G."/>
            <person name="Bluhm B."/>
            <person name="Cannon C."/>
            <person name="Castanera R."/>
            <person name="Culley D."/>
            <person name="Daum C."/>
            <person name="Ezra D."/>
            <person name="Gonzalez J."/>
            <person name="Henrissat B."/>
            <person name="Kuo A."/>
            <person name="Liang C."/>
            <person name="Lipzen A."/>
            <person name="Lutzoni F."/>
            <person name="Magnuson J."/>
            <person name="Mondo S."/>
            <person name="Nolan M."/>
            <person name="Ohm R."/>
            <person name="Pangilinan J."/>
            <person name="Park H.-J."/>
            <person name="Ramirez L."/>
            <person name="Alfaro M."/>
            <person name="Sun H."/>
            <person name="Tritt A."/>
            <person name="Yoshinaga Y."/>
            <person name="Zwiers L.-H."/>
            <person name="Turgeon B."/>
            <person name="Goodwin S."/>
            <person name="Spatafora J."/>
            <person name="Crous P."/>
            <person name="Grigoriev I."/>
        </authorList>
    </citation>
    <scope>NUCLEOTIDE SEQUENCE</scope>
    <source>
        <strain evidence="2">CBS 480.64</strain>
    </source>
</reference>
<feature type="compositionally biased region" description="Low complexity" evidence="1">
    <location>
        <begin position="43"/>
        <end position="60"/>
    </location>
</feature>
<dbReference type="AlphaFoldDB" id="A0A6A7BQP4"/>
<feature type="compositionally biased region" description="Low complexity" evidence="1">
    <location>
        <begin position="1"/>
        <end position="36"/>
    </location>
</feature>
<proteinExistence type="predicted"/>
<evidence type="ECO:0000256" key="1">
    <source>
        <dbReference type="SAM" id="MobiDB-lite"/>
    </source>
</evidence>
<feature type="compositionally biased region" description="Basic and acidic residues" evidence="1">
    <location>
        <begin position="179"/>
        <end position="190"/>
    </location>
</feature>
<protein>
    <recommendedName>
        <fullName evidence="4">Glycine zipper domain-containing protein</fullName>
    </recommendedName>
</protein>
<feature type="compositionally biased region" description="Basic and acidic residues" evidence="1">
    <location>
        <begin position="136"/>
        <end position="148"/>
    </location>
</feature>
<evidence type="ECO:0008006" key="4">
    <source>
        <dbReference type="Google" id="ProtNLM"/>
    </source>
</evidence>
<feature type="region of interest" description="Disordered" evidence="1">
    <location>
        <begin position="1"/>
        <end position="211"/>
    </location>
</feature>
<name>A0A6A7BQP4_9PEZI</name>
<sequence>MAAAEYYNQQQGYNAQQAYPPQQGGYQAYTPPQQQGYAGGYVQGYPPQQIAPQQGYQQQFAPPPQQQTTHLAPLGGNPPYPLGGTPYGQSTPRPHSSPGHQDRYSRRDSRHRPEKHARFADEEKYRTSSCTPTCYEDGRKGRGEYDRRGRARYSRSQSRSRSRSRHRDRNRSRSRSRSRSRDWSRDGSRDSHHHHNQKGKNSGVGTFLGAGGGAVLGDAIFPGLGTLGGAILGGLGGRRFEKEREDYRYHEGERY</sequence>
<gene>
    <name evidence="2" type="ORF">K470DRAFT_261048</name>
</gene>
<organism evidence="2 3">
    <name type="scientific">Piedraia hortae CBS 480.64</name>
    <dbReference type="NCBI Taxonomy" id="1314780"/>
    <lineage>
        <taxon>Eukaryota</taxon>
        <taxon>Fungi</taxon>
        <taxon>Dikarya</taxon>
        <taxon>Ascomycota</taxon>
        <taxon>Pezizomycotina</taxon>
        <taxon>Dothideomycetes</taxon>
        <taxon>Dothideomycetidae</taxon>
        <taxon>Capnodiales</taxon>
        <taxon>Piedraiaceae</taxon>
        <taxon>Piedraia</taxon>
    </lineage>
</organism>
<evidence type="ECO:0000313" key="2">
    <source>
        <dbReference type="EMBL" id="KAF2857207.1"/>
    </source>
</evidence>
<dbReference type="Proteomes" id="UP000799421">
    <property type="component" value="Unassembled WGS sequence"/>
</dbReference>
<accession>A0A6A7BQP4</accession>
<keyword evidence="3" id="KW-1185">Reference proteome</keyword>
<feature type="compositionally biased region" description="Basic residues" evidence="1">
    <location>
        <begin position="149"/>
        <end position="178"/>
    </location>
</feature>